<accession>A0A7C4GAE4</accession>
<reference evidence="13" key="1">
    <citation type="journal article" date="2020" name="mSystems">
        <title>Genome- and Community-Level Interaction Insights into Carbon Utilization and Element Cycling Functions of Hydrothermarchaeota in Hydrothermal Sediment.</title>
        <authorList>
            <person name="Zhou Z."/>
            <person name="Liu Y."/>
            <person name="Xu W."/>
            <person name="Pan J."/>
            <person name="Luo Z.H."/>
            <person name="Li M."/>
        </authorList>
    </citation>
    <scope>NUCLEOTIDE SEQUENCE [LARGE SCALE GENOMIC DNA]</scope>
    <source>
        <strain evidence="13">SpSt-488</strain>
    </source>
</reference>
<evidence type="ECO:0000259" key="11">
    <source>
        <dbReference type="SMART" id="SM00477"/>
    </source>
</evidence>
<dbReference type="SUPFAM" id="SSF54060">
    <property type="entry name" value="His-Me finger endonucleases"/>
    <property type="match status" value="1"/>
</dbReference>
<protein>
    <recommendedName>
        <fullName evidence="10">Endonuclease</fullName>
        <ecNumber evidence="10">3.1.30.-</ecNumber>
    </recommendedName>
</protein>
<dbReference type="GO" id="GO:0046872">
    <property type="term" value="F:metal ion binding"/>
    <property type="evidence" value="ECO:0007669"/>
    <property type="project" value="UniProtKB-KW"/>
</dbReference>
<feature type="binding site" evidence="9">
    <location>
        <position position="133"/>
    </location>
    <ligand>
        <name>Mg(2+)</name>
        <dbReference type="ChEBI" id="CHEBI:18420"/>
        <note>catalytic</note>
    </ligand>
</feature>
<dbReference type="Pfam" id="PF01223">
    <property type="entry name" value="Endonuclease_NS"/>
    <property type="match status" value="1"/>
</dbReference>
<sequence length="254" mass="28850">MPTWTLLCLSLVSTSPAAKLPLHPWAEPVSSDTTLLVLRNRAYDCGYSTRLKIPRWVTYAYLETGSGRTPRRGRFRPDPRLDPTSTAYDTDYLNSGYDRGHMAPDATIKVFGTEAQKETYYLTNIVPQRPEMNRGIWADIEARIREWAGPRDTVWAVVGPVWFGRQDTAWLGRSRVAIPHACFAVVRRSRTNGMISFLVPNQPEPCSYRTPACYLVSVDSVERLTRLDLFPGLPRALAARLESARPETLWRPRP</sequence>
<proteinExistence type="inferred from homology"/>
<evidence type="ECO:0000313" key="13">
    <source>
        <dbReference type="EMBL" id="HGK27850.1"/>
    </source>
</evidence>
<dbReference type="PANTHER" id="PTHR13966">
    <property type="entry name" value="ENDONUCLEASE RELATED"/>
    <property type="match status" value="1"/>
</dbReference>
<comment type="similarity">
    <text evidence="2 10">Belongs to the DNA/RNA non-specific endonuclease family.</text>
</comment>
<evidence type="ECO:0000256" key="6">
    <source>
        <dbReference type="ARBA" id="ARBA00022801"/>
    </source>
</evidence>
<evidence type="ECO:0000256" key="2">
    <source>
        <dbReference type="ARBA" id="ARBA00010052"/>
    </source>
</evidence>
<comment type="cofactor">
    <cofactor evidence="1 10">
        <name>Mg(2+)</name>
        <dbReference type="ChEBI" id="CHEBI:18420"/>
    </cofactor>
</comment>
<dbReference type="PANTHER" id="PTHR13966:SF5">
    <property type="entry name" value="ENDONUCLEASE G, MITOCHONDRIAL"/>
    <property type="match status" value="1"/>
</dbReference>
<dbReference type="InterPro" id="IPR040255">
    <property type="entry name" value="Non-specific_endonuclease"/>
</dbReference>
<dbReference type="PROSITE" id="PS01070">
    <property type="entry name" value="NUCLEASE_NON_SPEC"/>
    <property type="match status" value="1"/>
</dbReference>
<evidence type="ECO:0000256" key="1">
    <source>
        <dbReference type="ARBA" id="ARBA00001946"/>
    </source>
</evidence>
<evidence type="ECO:0000259" key="12">
    <source>
        <dbReference type="SMART" id="SM00892"/>
    </source>
</evidence>
<feature type="domain" description="DNA/RNA non-specific endonuclease/pyrophosphatase/phosphodiesterase" evidence="12">
    <location>
        <begin position="39"/>
        <end position="236"/>
    </location>
</feature>
<dbReference type="SMART" id="SM00892">
    <property type="entry name" value="Endonuclease_NS"/>
    <property type="match status" value="1"/>
</dbReference>
<evidence type="ECO:0000256" key="3">
    <source>
        <dbReference type="ARBA" id="ARBA00022722"/>
    </source>
</evidence>
<dbReference type="GO" id="GO:0003676">
    <property type="term" value="F:nucleic acid binding"/>
    <property type="evidence" value="ECO:0007669"/>
    <property type="project" value="InterPro"/>
</dbReference>
<dbReference type="InterPro" id="IPR044929">
    <property type="entry name" value="DNA/RNA_non-sp_Endonuclease_sf"/>
</dbReference>
<dbReference type="Gene3D" id="3.40.570.10">
    <property type="entry name" value="Extracellular Endonuclease, subunit A"/>
    <property type="match status" value="1"/>
</dbReference>
<evidence type="ECO:0000256" key="9">
    <source>
        <dbReference type="PIRSR" id="PIRSR640255-2"/>
    </source>
</evidence>
<keyword evidence="6 10" id="KW-0378">Hydrolase</keyword>
<dbReference type="AlphaFoldDB" id="A0A7C4GAE4"/>
<keyword evidence="4 9" id="KW-0479">Metal-binding</keyword>
<name>A0A7C4GAE4_UNCW3</name>
<dbReference type="InterPro" id="IPR020821">
    <property type="entry name" value="ENPP1-3/EXOG-like_nuc-like"/>
</dbReference>
<keyword evidence="3 10" id="KW-0540">Nuclease</keyword>
<dbReference type="GO" id="GO:0016787">
    <property type="term" value="F:hydrolase activity"/>
    <property type="evidence" value="ECO:0007669"/>
    <property type="project" value="UniProtKB-KW"/>
</dbReference>
<feature type="domain" description="ENPP1-3/EXOG-like endonuclease/phosphodiesterase" evidence="11">
    <location>
        <begin position="40"/>
        <end position="236"/>
    </location>
</feature>
<gene>
    <name evidence="13" type="ORF">ENS41_02715</name>
</gene>
<dbReference type="SMART" id="SM00477">
    <property type="entry name" value="NUC"/>
    <property type="match status" value="1"/>
</dbReference>
<dbReference type="InterPro" id="IPR001604">
    <property type="entry name" value="Endo_G_ENPP1-like_dom"/>
</dbReference>
<evidence type="ECO:0000256" key="4">
    <source>
        <dbReference type="ARBA" id="ARBA00022723"/>
    </source>
</evidence>
<feature type="active site" description="Proton acceptor" evidence="8">
    <location>
        <position position="101"/>
    </location>
</feature>
<dbReference type="InterPro" id="IPR044925">
    <property type="entry name" value="His-Me_finger_sf"/>
</dbReference>
<keyword evidence="5 10" id="KW-0255">Endonuclease</keyword>
<dbReference type="EMBL" id="DSUT01000048">
    <property type="protein sequence ID" value="HGK27850.1"/>
    <property type="molecule type" value="Genomic_DNA"/>
</dbReference>
<evidence type="ECO:0000256" key="7">
    <source>
        <dbReference type="ARBA" id="ARBA00022842"/>
    </source>
</evidence>
<evidence type="ECO:0000256" key="8">
    <source>
        <dbReference type="PIRSR" id="PIRSR640255-1"/>
    </source>
</evidence>
<organism evidence="13">
    <name type="scientific">candidate division WOR-3 bacterium</name>
    <dbReference type="NCBI Taxonomy" id="2052148"/>
    <lineage>
        <taxon>Bacteria</taxon>
        <taxon>Bacteria division WOR-3</taxon>
    </lineage>
</organism>
<comment type="caution">
    <text evidence="13">The sequence shown here is derived from an EMBL/GenBank/DDBJ whole genome shotgun (WGS) entry which is preliminary data.</text>
</comment>
<evidence type="ECO:0000256" key="10">
    <source>
        <dbReference type="RuleBase" id="RU366055"/>
    </source>
</evidence>
<keyword evidence="7" id="KW-0460">Magnesium</keyword>
<dbReference type="InterPro" id="IPR018524">
    <property type="entry name" value="DNA/RNA_endonuclease_AS"/>
</dbReference>
<dbReference type="EC" id="3.1.30.-" evidence="10"/>
<evidence type="ECO:0000256" key="5">
    <source>
        <dbReference type="ARBA" id="ARBA00022759"/>
    </source>
</evidence>
<dbReference type="GO" id="GO:0004519">
    <property type="term" value="F:endonuclease activity"/>
    <property type="evidence" value="ECO:0007669"/>
    <property type="project" value="UniProtKB-UniRule"/>
</dbReference>